<evidence type="ECO:0000313" key="3">
    <source>
        <dbReference type="EMBL" id="PAV16963.1"/>
    </source>
</evidence>
<dbReference type="STRING" id="2282107.A0A286UBK5"/>
<protein>
    <submittedName>
        <fullName evidence="3">Uncharacterized protein</fullName>
    </submittedName>
</protein>
<evidence type="ECO:0000256" key="1">
    <source>
        <dbReference type="SAM" id="MobiDB-lite"/>
    </source>
</evidence>
<sequence length="318" mass="32221">MKFTTLVFIPSVLSLAAAAPLKRQDGALGLTFAQIDALTPPFGHNADVNPTGTGDCDGAVNDANGNPIKIPCDCPPDRTLFIESLIANLDAGHVVNNTAVGISFPTDNSIPSIQARFNAATVTLQNFRGLGVGCPQAATTWSAQLNAILSGSSTPSSIPVSTTGSNPPATTTAVTTAPPSSTSSASTPSETTFGGLTLDQINSLTPDLGFTAGKNPTGTGDCDGAVNDASGNPIKIPCSCPPARDVFIQSLAEDIAAGHAVHNPSVAINFPTDNSIASQISRVQASLVALQNLNGEGVGCPAVSTTLSSQLQTLINEQ</sequence>
<feature type="chain" id="PRO_5013884365" evidence="2">
    <location>
        <begin position="19"/>
        <end position="318"/>
    </location>
</feature>
<dbReference type="OrthoDB" id="2140240at2759"/>
<comment type="caution">
    <text evidence="3">The sequence shown here is derived from an EMBL/GenBank/DDBJ whole genome shotgun (WGS) entry which is preliminary data.</text>
</comment>
<feature type="signal peptide" evidence="2">
    <location>
        <begin position="1"/>
        <end position="18"/>
    </location>
</feature>
<keyword evidence="4" id="KW-1185">Reference proteome</keyword>
<dbReference type="EMBL" id="NBII01000007">
    <property type="protein sequence ID" value="PAV16963.1"/>
    <property type="molecule type" value="Genomic_DNA"/>
</dbReference>
<dbReference type="Proteomes" id="UP000217199">
    <property type="component" value="Unassembled WGS sequence"/>
</dbReference>
<organism evidence="3 4">
    <name type="scientific">Pyrrhoderma noxium</name>
    <dbReference type="NCBI Taxonomy" id="2282107"/>
    <lineage>
        <taxon>Eukaryota</taxon>
        <taxon>Fungi</taxon>
        <taxon>Dikarya</taxon>
        <taxon>Basidiomycota</taxon>
        <taxon>Agaricomycotina</taxon>
        <taxon>Agaricomycetes</taxon>
        <taxon>Hymenochaetales</taxon>
        <taxon>Hymenochaetaceae</taxon>
        <taxon>Pyrrhoderma</taxon>
    </lineage>
</organism>
<dbReference type="InParanoid" id="A0A286UBK5"/>
<accession>A0A286UBK5</accession>
<proteinExistence type="predicted"/>
<evidence type="ECO:0000313" key="4">
    <source>
        <dbReference type="Proteomes" id="UP000217199"/>
    </source>
</evidence>
<gene>
    <name evidence="3" type="ORF">PNOK_0702700</name>
</gene>
<name>A0A286UBK5_9AGAM</name>
<dbReference type="AlphaFoldDB" id="A0A286UBK5"/>
<feature type="region of interest" description="Disordered" evidence="1">
    <location>
        <begin position="153"/>
        <end position="190"/>
    </location>
</feature>
<evidence type="ECO:0000256" key="2">
    <source>
        <dbReference type="SAM" id="SignalP"/>
    </source>
</evidence>
<reference evidence="3 4" key="1">
    <citation type="journal article" date="2017" name="Mol. Ecol.">
        <title>Comparative and population genomic landscape of Phellinus noxius: A hypervariable fungus causing root rot in trees.</title>
        <authorList>
            <person name="Chung C.L."/>
            <person name="Lee T.J."/>
            <person name="Akiba M."/>
            <person name="Lee H.H."/>
            <person name="Kuo T.H."/>
            <person name="Liu D."/>
            <person name="Ke H.M."/>
            <person name="Yokoi T."/>
            <person name="Roa M.B."/>
            <person name="Lu M.J."/>
            <person name="Chang Y.Y."/>
            <person name="Ann P.J."/>
            <person name="Tsai J.N."/>
            <person name="Chen C.Y."/>
            <person name="Tzean S.S."/>
            <person name="Ota Y."/>
            <person name="Hattori T."/>
            <person name="Sahashi N."/>
            <person name="Liou R.F."/>
            <person name="Kikuchi T."/>
            <person name="Tsai I.J."/>
        </authorList>
    </citation>
    <scope>NUCLEOTIDE SEQUENCE [LARGE SCALE GENOMIC DNA]</scope>
    <source>
        <strain evidence="3 4">FFPRI411160</strain>
    </source>
</reference>
<keyword evidence="2" id="KW-0732">Signal</keyword>